<feature type="transmembrane region" description="Helical" evidence="1">
    <location>
        <begin position="194"/>
        <end position="216"/>
    </location>
</feature>
<keyword evidence="1" id="KW-1133">Transmembrane helix</keyword>
<comment type="caution">
    <text evidence="2">The sequence shown here is derived from an EMBL/GenBank/DDBJ whole genome shotgun (WGS) entry which is preliminary data.</text>
</comment>
<dbReference type="Proteomes" id="UP001597463">
    <property type="component" value="Unassembled WGS sequence"/>
</dbReference>
<feature type="transmembrane region" description="Helical" evidence="1">
    <location>
        <begin position="59"/>
        <end position="80"/>
    </location>
</feature>
<accession>A0ABW5USH3</accession>
<feature type="transmembrane region" description="Helical" evidence="1">
    <location>
        <begin position="155"/>
        <end position="174"/>
    </location>
</feature>
<keyword evidence="1" id="KW-0812">Transmembrane</keyword>
<evidence type="ECO:0000313" key="3">
    <source>
        <dbReference type="Proteomes" id="UP001597463"/>
    </source>
</evidence>
<dbReference type="RefSeq" id="WP_066482601.1">
    <property type="nucleotide sequence ID" value="NZ_BCNT01000018.1"/>
</dbReference>
<evidence type="ECO:0000256" key="1">
    <source>
        <dbReference type="SAM" id="Phobius"/>
    </source>
</evidence>
<reference evidence="3" key="1">
    <citation type="journal article" date="2019" name="Int. J. Syst. Evol. Microbiol.">
        <title>The Global Catalogue of Microorganisms (GCM) 10K type strain sequencing project: providing services to taxonomists for standard genome sequencing and annotation.</title>
        <authorList>
            <consortium name="The Broad Institute Genomics Platform"/>
            <consortium name="The Broad Institute Genome Sequencing Center for Infectious Disease"/>
            <person name="Wu L."/>
            <person name="Ma J."/>
        </authorList>
    </citation>
    <scope>NUCLEOTIDE SEQUENCE [LARGE SCALE GENOMIC DNA]</scope>
    <source>
        <strain evidence="3">TISTR 1906</strain>
    </source>
</reference>
<protein>
    <submittedName>
        <fullName evidence="2">Uncharacterized protein</fullName>
    </submittedName>
</protein>
<name>A0ABW5USH3_9BURK</name>
<organism evidence="2 3">
    <name type="scientific">Comamonas terrae</name>
    <dbReference type="NCBI Taxonomy" id="673548"/>
    <lineage>
        <taxon>Bacteria</taxon>
        <taxon>Pseudomonadati</taxon>
        <taxon>Pseudomonadota</taxon>
        <taxon>Betaproteobacteria</taxon>
        <taxon>Burkholderiales</taxon>
        <taxon>Comamonadaceae</taxon>
        <taxon>Comamonas</taxon>
    </lineage>
</organism>
<keyword evidence="3" id="KW-1185">Reference proteome</keyword>
<sequence>MDEYYKLAATYFKEFEHRSTFPGLKTSHWYLCLLSFSCFVYFAYQTFIGELPPSEKPYWLLFISEILFLGTCWHIGIYRFKHTVRTTSEESDLKPIERLNIAKRIRLEQLFNRPSWQFAEVVEEIAKLRKLEATYRSVIDQSLVEWLERVFNPKALAVLLTLVASALTWFINWISKSDSFSLTGLLNDPSKLQLLTAISMLIAVTVFAIVATYVGLWQLFSIMPLIISAVIPVLRSDYVILNYLIRDLIRCQTMAPQTPLMQEPTPQAPTQHTAQQTGSPIDGKAFSGLVYAALAIHTAYTAWQASKHRPPK</sequence>
<feature type="transmembrane region" description="Helical" evidence="1">
    <location>
        <begin position="28"/>
        <end position="47"/>
    </location>
</feature>
<keyword evidence="1" id="KW-0472">Membrane</keyword>
<gene>
    <name evidence="2" type="ORF">ACFSW6_14965</name>
</gene>
<evidence type="ECO:0000313" key="2">
    <source>
        <dbReference type="EMBL" id="MFD2755395.1"/>
    </source>
</evidence>
<proteinExistence type="predicted"/>
<dbReference type="EMBL" id="JBHUMV010000007">
    <property type="protein sequence ID" value="MFD2755395.1"/>
    <property type="molecule type" value="Genomic_DNA"/>
</dbReference>